<dbReference type="OrthoDB" id="7926113at2"/>
<feature type="compositionally biased region" description="Basic and acidic residues" evidence="1">
    <location>
        <begin position="19"/>
        <end position="34"/>
    </location>
</feature>
<gene>
    <name evidence="2" type="ORF">PEB0149_012860</name>
</gene>
<comment type="caution">
    <text evidence="2">The sequence shown here is derived from an EMBL/GenBank/DDBJ whole genome shotgun (WGS) entry which is preliminary data.</text>
</comment>
<feature type="compositionally biased region" description="Basic residues" evidence="1">
    <location>
        <begin position="1"/>
        <end position="11"/>
    </location>
</feature>
<dbReference type="AlphaFoldDB" id="A0A1R0FA53"/>
<evidence type="ECO:0000256" key="1">
    <source>
        <dbReference type="SAM" id="MobiDB-lite"/>
    </source>
</evidence>
<protein>
    <submittedName>
        <fullName evidence="2">Uncharacterized protein</fullName>
    </submittedName>
</protein>
<evidence type="ECO:0000313" key="2">
    <source>
        <dbReference type="EMBL" id="OLY43846.1"/>
    </source>
</evidence>
<keyword evidence="3" id="KW-1185">Reference proteome</keyword>
<sequence length="186" mass="21105">MKMPKNYRKTLKPQAGFLRHADDQKGSPDNRSSVDEEIQPPFGKTDVSCKETGHAEIDQEQSKFAGMAGKTLDGLKSAGIDQRNPVNQAEKAGKKHKEKERFSWGDIKPFLKSLKNHSRAEKVMVLAWKLYRSSPMTEETFDPLRFALFMKTAQGEVEHENDPPITMTREEILFIGSDCATRPDEH</sequence>
<organism evidence="2 3">
    <name type="scientific">Bartonella apis</name>
    <dbReference type="NCBI Taxonomy" id="1686310"/>
    <lineage>
        <taxon>Bacteria</taxon>
        <taxon>Pseudomonadati</taxon>
        <taxon>Pseudomonadota</taxon>
        <taxon>Alphaproteobacteria</taxon>
        <taxon>Hyphomicrobiales</taxon>
        <taxon>Bartonellaceae</taxon>
        <taxon>Bartonella</taxon>
    </lineage>
</organism>
<dbReference type="EMBL" id="LXYT01000001">
    <property type="protein sequence ID" value="OLY43846.1"/>
    <property type="molecule type" value="Genomic_DNA"/>
</dbReference>
<reference evidence="2 3" key="1">
    <citation type="submission" date="2016-12" db="EMBL/GenBank/DDBJ databases">
        <title>Comparative genomics of Bartonella apis.</title>
        <authorList>
            <person name="Engel P."/>
        </authorList>
    </citation>
    <scope>NUCLEOTIDE SEQUENCE [LARGE SCALE GENOMIC DNA]</scope>
    <source>
        <strain evidence="2 3">PEB0149</strain>
    </source>
</reference>
<dbReference type="RefSeq" id="WP_075869009.1">
    <property type="nucleotide sequence ID" value="NZ_CAMKXQ010000020.1"/>
</dbReference>
<proteinExistence type="predicted"/>
<accession>A0A1R0FA53</accession>
<dbReference type="Proteomes" id="UP000187344">
    <property type="component" value="Unassembled WGS sequence"/>
</dbReference>
<evidence type="ECO:0000313" key="3">
    <source>
        <dbReference type="Proteomes" id="UP000187344"/>
    </source>
</evidence>
<feature type="region of interest" description="Disordered" evidence="1">
    <location>
        <begin position="75"/>
        <end position="100"/>
    </location>
</feature>
<feature type="region of interest" description="Disordered" evidence="1">
    <location>
        <begin position="1"/>
        <end position="48"/>
    </location>
</feature>
<name>A0A1R0FA53_9HYPH</name>